<dbReference type="SMART" id="SM00248">
    <property type="entry name" value="ANK"/>
    <property type="match status" value="1"/>
</dbReference>
<evidence type="ECO:0000313" key="8">
    <source>
        <dbReference type="EMBL" id="CAF1521672.1"/>
    </source>
</evidence>
<dbReference type="InterPro" id="IPR052076">
    <property type="entry name" value="TRP_cation_channel"/>
</dbReference>
<feature type="repeat" description="ANK" evidence="7">
    <location>
        <begin position="9"/>
        <end position="41"/>
    </location>
</feature>
<dbReference type="EMBL" id="CAJNOT010008883">
    <property type="protein sequence ID" value="CAF1521672.1"/>
    <property type="molecule type" value="Genomic_DNA"/>
</dbReference>
<dbReference type="InterPro" id="IPR002110">
    <property type="entry name" value="Ankyrin_rpt"/>
</dbReference>
<dbReference type="PROSITE" id="PS50088">
    <property type="entry name" value="ANK_REPEAT"/>
    <property type="match status" value="1"/>
</dbReference>
<evidence type="ECO:0000256" key="5">
    <source>
        <dbReference type="ARBA" id="ARBA00023065"/>
    </source>
</evidence>
<dbReference type="SUPFAM" id="SSF48403">
    <property type="entry name" value="Ankyrin repeat"/>
    <property type="match status" value="1"/>
</dbReference>
<evidence type="ECO:0000256" key="4">
    <source>
        <dbReference type="ARBA" id="ARBA00023043"/>
    </source>
</evidence>
<protein>
    <submittedName>
        <fullName evidence="8">Uncharacterized protein</fullName>
    </submittedName>
</protein>
<accession>A0A815UES8</accession>
<dbReference type="Proteomes" id="UP000663864">
    <property type="component" value="Unassembled WGS sequence"/>
</dbReference>
<dbReference type="PANTHER" id="PTHR47143">
    <property type="entry name" value="TRANSIENT RECEPTOR POTENTIAL CATION CHANNEL PROTEIN PAINLESS"/>
    <property type="match status" value="1"/>
</dbReference>
<organism evidence="8 9">
    <name type="scientific">Rotaria sordida</name>
    <dbReference type="NCBI Taxonomy" id="392033"/>
    <lineage>
        <taxon>Eukaryota</taxon>
        <taxon>Metazoa</taxon>
        <taxon>Spiralia</taxon>
        <taxon>Gnathifera</taxon>
        <taxon>Rotifera</taxon>
        <taxon>Eurotatoria</taxon>
        <taxon>Bdelloidea</taxon>
        <taxon>Philodinida</taxon>
        <taxon>Philodinidae</taxon>
        <taxon>Rotaria</taxon>
    </lineage>
</organism>
<dbReference type="InterPro" id="IPR036770">
    <property type="entry name" value="Ankyrin_rpt-contain_sf"/>
</dbReference>
<evidence type="ECO:0000256" key="2">
    <source>
        <dbReference type="ARBA" id="ARBA00022606"/>
    </source>
</evidence>
<dbReference type="Gene3D" id="1.25.40.20">
    <property type="entry name" value="Ankyrin repeat-containing domain"/>
    <property type="match status" value="1"/>
</dbReference>
<dbReference type="GO" id="GO:0022857">
    <property type="term" value="F:transmembrane transporter activity"/>
    <property type="evidence" value="ECO:0007669"/>
    <property type="project" value="TreeGrafter"/>
</dbReference>
<evidence type="ECO:0000256" key="3">
    <source>
        <dbReference type="ARBA" id="ARBA00022737"/>
    </source>
</evidence>
<keyword evidence="2" id="KW-0716">Sensory transduction</keyword>
<dbReference type="PANTHER" id="PTHR47143:SF3">
    <property type="entry name" value="PWWP DOMAIN-CONTAINING PROTEIN"/>
    <property type="match status" value="1"/>
</dbReference>
<evidence type="ECO:0000313" key="9">
    <source>
        <dbReference type="Proteomes" id="UP000663864"/>
    </source>
</evidence>
<keyword evidence="5" id="KW-0406">Ion transport</keyword>
<dbReference type="GO" id="GO:1902495">
    <property type="term" value="C:transmembrane transporter complex"/>
    <property type="evidence" value="ECO:0007669"/>
    <property type="project" value="TreeGrafter"/>
</dbReference>
<evidence type="ECO:0000256" key="1">
    <source>
        <dbReference type="ARBA" id="ARBA00022448"/>
    </source>
</evidence>
<dbReference type="PROSITE" id="PS50297">
    <property type="entry name" value="ANK_REP_REGION"/>
    <property type="match status" value="1"/>
</dbReference>
<sequence>MDVDIIADRRITPLHLACQYGHSKVVKYLLEHNASPTLRDAQLYNCLERAIVNHHDKLVKDILFEHPLWRSMMRNAQLIKGIKAYDTPMRKLIRYMPNVALHVIDTKLTRTVGGSEQKVFKHIYDYEFYQDELVVEQWYKQGIINFISYFNFDHNVN</sequence>
<proteinExistence type="predicted"/>
<keyword evidence="1" id="KW-0813">Transport</keyword>
<dbReference type="AlphaFoldDB" id="A0A815UES8"/>
<evidence type="ECO:0000256" key="6">
    <source>
        <dbReference type="ARBA" id="ARBA00023303"/>
    </source>
</evidence>
<reference evidence="8" key="1">
    <citation type="submission" date="2021-02" db="EMBL/GenBank/DDBJ databases">
        <authorList>
            <person name="Nowell W R."/>
        </authorList>
    </citation>
    <scope>NUCLEOTIDE SEQUENCE</scope>
</reference>
<dbReference type="Pfam" id="PF00023">
    <property type="entry name" value="Ank"/>
    <property type="match status" value="1"/>
</dbReference>
<keyword evidence="6" id="KW-0407">Ion channel</keyword>
<name>A0A815UES8_9BILA</name>
<keyword evidence="4 7" id="KW-0040">ANK repeat</keyword>
<evidence type="ECO:0000256" key="7">
    <source>
        <dbReference type="PROSITE-ProRule" id="PRU00023"/>
    </source>
</evidence>
<gene>
    <name evidence="8" type="ORF">ZHD862_LOCUS38396</name>
</gene>
<keyword evidence="3" id="KW-0677">Repeat</keyword>
<dbReference type="GO" id="GO:0034220">
    <property type="term" value="P:monoatomic ion transmembrane transport"/>
    <property type="evidence" value="ECO:0007669"/>
    <property type="project" value="UniProtKB-KW"/>
</dbReference>
<comment type="caution">
    <text evidence="8">The sequence shown here is derived from an EMBL/GenBank/DDBJ whole genome shotgun (WGS) entry which is preliminary data.</text>
</comment>